<feature type="domain" description="Mandelate racemase/muconate lactonizing enzyme C-terminal" evidence="3">
    <location>
        <begin position="79"/>
        <end position="179"/>
    </location>
</feature>
<dbReference type="SMART" id="SM00922">
    <property type="entry name" value="MR_MLE"/>
    <property type="match status" value="1"/>
</dbReference>
<keyword evidence="2" id="KW-0479">Metal-binding</keyword>
<accession>A0ABT3CAS9</accession>
<proteinExistence type="predicted"/>
<reference evidence="4 5" key="1">
    <citation type="journal article" date="2022" name="BMC Genomics">
        <title>Comparative genome analysis of mycobacteria focusing on tRNA and non-coding RNA.</title>
        <authorList>
            <person name="Behra P.R.K."/>
            <person name="Pettersson B.M.F."/>
            <person name="Ramesh M."/>
            <person name="Das S."/>
            <person name="Dasgupta S."/>
            <person name="Kirsebom L.A."/>
        </authorList>
    </citation>
    <scope>NUCLEOTIDE SEQUENCE [LARGE SCALE GENOMIC DNA]</scope>
    <source>
        <strain evidence="4 5">DSM 44078</strain>
    </source>
</reference>
<gene>
    <name evidence="4" type="ORF">H7J73_10940</name>
</gene>
<dbReference type="InterPro" id="IPR036849">
    <property type="entry name" value="Enolase-like_C_sf"/>
</dbReference>
<dbReference type="Gene3D" id="3.20.20.120">
    <property type="entry name" value="Enolase-like C-terminal domain"/>
    <property type="match status" value="1"/>
</dbReference>
<dbReference type="NCBIfam" id="NF002782">
    <property type="entry name" value="PRK02901.1"/>
    <property type="match status" value="1"/>
</dbReference>
<organism evidence="4 5">
    <name type="scientific">Mycolicibacterium komossense</name>
    <dbReference type="NCBI Taxonomy" id="1779"/>
    <lineage>
        <taxon>Bacteria</taxon>
        <taxon>Bacillati</taxon>
        <taxon>Actinomycetota</taxon>
        <taxon>Actinomycetes</taxon>
        <taxon>Mycobacteriales</taxon>
        <taxon>Mycobacteriaceae</taxon>
        <taxon>Mycolicibacterium</taxon>
    </lineage>
</organism>
<dbReference type="InterPro" id="IPR013342">
    <property type="entry name" value="Mandelate_racemase_C"/>
</dbReference>
<comment type="caution">
    <text evidence="4">The sequence shown here is derived from an EMBL/GenBank/DDBJ whole genome shotgun (WGS) entry which is preliminary data.</text>
</comment>
<dbReference type="EMBL" id="JACKTY010000028">
    <property type="protein sequence ID" value="MCV7226547.1"/>
    <property type="molecule type" value="Genomic_DNA"/>
</dbReference>
<dbReference type="PANTHER" id="PTHR48073:SF2">
    <property type="entry name" value="O-SUCCINYLBENZOATE SYNTHASE"/>
    <property type="match status" value="1"/>
</dbReference>
<keyword evidence="5" id="KW-1185">Reference proteome</keyword>
<dbReference type="GO" id="GO:0043748">
    <property type="term" value="F:O-succinylbenzoate synthase activity"/>
    <property type="evidence" value="ECO:0007669"/>
    <property type="project" value="UniProtKB-EC"/>
</dbReference>
<dbReference type="PANTHER" id="PTHR48073">
    <property type="entry name" value="O-SUCCINYLBENZOATE SYNTHASE-RELATED"/>
    <property type="match status" value="1"/>
</dbReference>
<sequence>MRTLIDFDSAPIFAISVSDGVGQREGMLLEGPQGWGEFSPPADSDETTLARWLTAAIEVSTVGWPDPVRGRVPIAVRVPAVDPVRAHQIVAGSGCATAEVVVAANPGSLADDIARLEAVRDALGAGGTVRVDADGGWDVETAVSSIAALSSAAGGLEYVEQPCRTLDELAAVRRRVQVMIAADQSLRDPRYSAGISPGGIALTDAADIAVLACAPLGGARRALRVAEVCGLPCVVSSSMETSIGLAAGLALAGALPALPYACGLGTRTLLDGDVVAASRSLAPIDGYLPVAPMPAAPDPDLLRRFAVIDADSVTRWRRILGAARNAQ</sequence>
<dbReference type="EC" id="4.2.1.113" evidence="4"/>
<dbReference type="InterPro" id="IPR029065">
    <property type="entry name" value="Enolase_C-like"/>
</dbReference>
<protein>
    <submittedName>
        <fullName evidence="4">O-succinylbenzoate synthase</fullName>
        <ecNumber evidence="4">4.2.1.113</ecNumber>
    </submittedName>
</protein>
<dbReference type="Pfam" id="PF18374">
    <property type="entry name" value="Enolase_like_N"/>
    <property type="match status" value="1"/>
</dbReference>
<keyword evidence="1" id="KW-0474">Menaquinone biosynthesis</keyword>
<dbReference type="SUPFAM" id="SSF51604">
    <property type="entry name" value="Enolase C-terminal domain-like"/>
    <property type="match status" value="1"/>
</dbReference>
<evidence type="ECO:0000259" key="3">
    <source>
        <dbReference type="SMART" id="SM00922"/>
    </source>
</evidence>
<evidence type="ECO:0000256" key="2">
    <source>
        <dbReference type="ARBA" id="ARBA00022723"/>
    </source>
</evidence>
<evidence type="ECO:0000256" key="1">
    <source>
        <dbReference type="ARBA" id="ARBA00022428"/>
    </source>
</evidence>
<dbReference type="RefSeq" id="WP_264067408.1">
    <property type="nucleotide sequence ID" value="NZ_JACKTY010000028.1"/>
</dbReference>
<evidence type="ECO:0000313" key="4">
    <source>
        <dbReference type="EMBL" id="MCV7226547.1"/>
    </source>
</evidence>
<evidence type="ECO:0000313" key="5">
    <source>
        <dbReference type="Proteomes" id="UP001526201"/>
    </source>
</evidence>
<dbReference type="Pfam" id="PF13378">
    <property type="entry name" value="MR_MLE_C"/>
    <property type="match status" value="1"/>
</dbReference>
<name>A0ABT3CAS9_9MYCO</name>
<dbReference type="Proteomes" id="UP001526201">
    <property type="component" value="Unassembled WGS sequence"/>
</dbReference>
<keyword evidence="4" id="KW-0456">Lyase</keyword>